<feature type="compositionally biased region" description="Polar residues" evidence="5">
    <location>
        <begin position="275"/>
        <end position="285"/>
    </location>
</feature>
<protein>
    <recommendedName>
        <fullName evidence="4">Kinase</fullName>
        <ecNumber evidence="4">2.7.-.-</ecNumber>
    </recommendedName>
</protein>
<feature type="region of interest" description="Disordered" evidence="5">
    <location>
        <begin position="272"/>
        <end position="323"/>
    </location>
</feature>
<dbReference type="GO" id="GO:0046854">
    <property type="term" value="P:phosphatidylinositol phosphate biosynthetic process"/>
    <property type="evidence" value="ECO:0007669"/>
    <property type="project" value="TreeGrafter"/>
</dbReference>
<evidence type="ECO:0000313" key="6">
    <source>
        <dbReference type="EMBL" id="KAG2179015.1"/>
    </source>
</evidence>
<comment type="similarity">
    <text evidence="1 4">Belongs to the inositol phosphokinase (IPK) family.</text>
</comment>
<feature type="compositionally biased region" description="Acidic residues" evidence="5">
    <location>
        <begin position="1"/>
        <end position="11"/>
    </location>
</feature>
<dbReference type="GO" id="GO:0005737">
    <property type="term" value="C:cytoplasm"/>
    <property type="evidence" value="ECO:0007669"/>
    <property type="project" value="TreeGrafter"/>
</dbReference>
<name>A0A8H7UDJ7_MORIS</name>
<dbReference type="GO" id="GO:0000824">
    <property type="term" value="F:inositol-1,4,5,6-tetrakisphosphate 3-kinase activity"/>
    <property type="evidence" value="ECO:0007669"/>
    <property type="project" value="TreeGrafter"/>
</dbReference>
<comment type="caution">
    <text evidence="6">The sequence shown here is derived from an EMBL/GenBank/DDBJ whole genome shotgun (WGS) entry which is preliminary data.</text>
</comment>
<proteinExistence type="inferred from homology"/>
<feature type="compositionally biased region" description="Polar residues" evidence="5">
    <location>
        <begin position="357"/>
        <end position="372"/>
    </location>
</feature>
<dbReference type="PANTHER" id="PTHR12400">
    <property type="entry name" value="INOSITOL POLYPHOSPHATE KINASE"/>
    <property type="match status" value="1"/>
</dbReference>
<dbReference type="GO" id="GO:0032958">
    <property type="term" value="P:inositol phosphate biosynthetic process"/>
    <property type="evidence" value="ECO:0007669"/>
    <property type="project" value="InterPro"/>
</dbReference>
<feature type="compositionally biased region" description="Acidic residues" evidence="5">
    <location>
        <begin position="19"/>
        <end position="29"/>
    </location>
</feature>
<dbReference type="SUPFAM" id="SSF56104">
    <property type="entry name" value="SAICAR synthase-like"/>
    <property type="match status" value="1"/>
</dbReference>
<evidence type="ECO:0000256" key="2">
    <source>
        <dbReference type="ARBA" id="ARBA00022679"/>
    </source>
</evidence>
<dbReference type="EC" id="2.7.-.-" evidence="4"/>
<dbReference type="OrthoDB" id="2573163at2759"/>
<dbReference type="InterPro" id="IPR005522">
    <property type="entry name" value="IPK"/>
</dbReference>
<dbReference type="Gene3D" id="3.30.470.160">
    <property type="entry name" value="Inositol polyphosphate kinase"/>
    <property type="match status" value="1"/>
</dbReference>
<dbReference type="Pfam" id="PF03770">
    <property type="entry name" value="IPK"/>
    <property type="match status" value="1"/>
</dbReference>
<feature type="region of interest" description="Disordered" evidence="5">
    <location>
        <begin position="459"/>
        <end position="511"/>
    </location>
</feature>
<organism evidence="6 7">
    <name type="scientific">Mortierella isabellina</name>
    <name type="common">Filamentous fungus</name>
    <name type="synonym">Umbelopsis isabellina</name>
    <dbReference type="NCBI Taxonomy" id="91625"/>
    <lineage>
        <taxon>Eukaryota</taxon>
        <taxon>Fungi</taxon>
        <taxon>Fungi incertae sedis</taxon>
        <taxon>Mucoromycota</taxon>
        <taxon>Mucoromycotina</taxon>
        <taxon>Umbelopsidomycetes</taxon>
        <taxon>Umbelopsidales</taxon>
        <taxon>Umbelopsidaceae</taxon>
        <taxon>Umbelopsis</taxon>
    </lineage>
</organism>
<dbReference type="EMBL" id="JAEPQZ010000007">
    <property type="protein sequence ID" value="KAG2179015.1"/>
    <property type="molecule type" value="Genomic_DNA"/>
</dbReference>
<dbReference type="GO" id="GO:0008440">
    <property type="term" value="F:inositol-1,4,5-trisphosphate 3-kinase activity"/>
    <property type="evidence" value="ECO:0007669"/>
    <property type="project" value="TreeGrafter"/>
</dbReference>
<feature type="region of interest" description="Disordered" evidence="5">
    <location>
        <begin position="241"/>
        <end position="260"/>
    </location>
</feature>
<sequence>MTDWDISDYEGEGQKFDLDETSSDEGWGSEDEHQQQLFDPTQVTESIPLLPFDNQVGDINLEDQGHASIFRFSKRAICKVASPAERRFYEHLSSDHYLLIPFTPQYLGVLNVSYRQPHSDTPAQLMPEVVFEKNKHLLRDWMSHQSSNVQSRANSPSASQERLTRQASSGSDSISDNSSDGGTAQPTGKINKIFQEQVLREVFSPQALRERLKQVRGWHNNYTKRRKSPRYGMDNPIYEQSYEESSSQTGSRRPSTLRRHSSQNLIEDLLEYPPESSSIPTSRSFSHIEPMSFPYSTSEGATPRQPGTPLQRRPSCLGGSSLSKETTFLNENSDNIPTDITGRPFDKVSIQLRRPNIISTTSAPHTPKASPQKSHRHSRGDDIPDIDASAGSGREDIENVFKMEDLEDALPSAITSSNSYSTLPELAVICSSPVEPSTASKSRLLSQVEEISAVSDDINRASDDNNVRYTGTSSGAGPPLENIEVDDADDEKSKEGELHSSTFGRISRPNNPWSLQLYNKGIQKMKNQQTQQKSDNSPGDQVQQFILIEDLTDEMKYPCVLDLKMGTRQYGVYASEAKMKSQTLKCEKSTSKSLGVRVCGMQVYKRNISQFLFQDKYYGRGLNAVSFRNTLIEFLDNGDGCQIHHIVVILRKLRRLAGVIRKLSGYRFYASSLLVIYDGDLNSTRKIDIRIIDFDHCINARDVREHGHEMNYPPTHAGPDKGYLLGLKTLVNCFEWIYKTSGGNLEELECSDSFDVFHGVGDSSTSLSDEQ</sequence>
<dbReference type="AlphaFoldDB" id="A0A8H7UDJ7"/>
<feature type="region of interest" description="Disordered" evidence="5">
    <location>
        <begin position="144"/>
        <end position="190"/>
    </location>
</feature>
<keyword evidence="3 4" id="KW-0418">Kinase</keyword>
<keyword evidence="2 4" id="KW-0808">Transferase</keyword>
<feature type="region of interest" description="Disordered" evidence="5">
    <location>
        <begin position="354"/>
        <end position="393"/>
    </location>
</feature>
<gene>
    <name evidence="6" type="ORF">INT43_001864</name>
</gene>
<evidence type="ECO:0000256" key="5">
    <source>
        <dbReference type="SAM" id="MobiDB-lite"/>
    </source>
</evidence>
<accession>A0A8H7UDJ7</accession>
<reference evidence="6" key="1">
    <citation type="submission" date="2020-12" db="EMBL/GenBank/DDBJ databases">
        <title>Metabolic potential, ecology and presence of endohyphal bacteria is reflected in genomic diversity of Mucoromycotina.</title>
        <authorList>
            <person name="Muszewska A."/>
            <person name="Okrasinska A."/>
            <person name="Steczkiewicz K."/>
            <person name="Drgas O."/>
            <person name="Orlowska M."/>
            <person name="Perlinska-Lenart U."/>
            <person name="Aleksandrzak-Piekarczyk T."/>
            <person name="Szatraj K."/>
            <person name="Zielenkiewicz U."/>
            <person name="Pilsyk S."/>
            <person name="Malc E."/>
            <person name="Mieczkowski P."/>
            <person name="Kruszewska J.S."/>
            <person name="Biernat P."/>
            <person name="Pawlowska J."/>
        </authorList>
    </citation>
    <scope>NUCLEOTIDE SEQUENCE</scope>
    <source>
        <strain evidence="6">WA0000067209</strain>
    </source>
</reference>
<dbReference type="Proteomes" id="UP000654370">
    <property type="component" value="Unassembled WGS sequence"/>
</dbReference>
<evidence type="ECO:0000256" key="1">
    <source>
        <dbReference type="ARBA" id="ARBA00007374"/>
    </source>
</evidence>
<evidence type="ECO:0000256" key="3">
    <source>
        <dbReference type="ARBA" id="ARBA00022777"/>
    </source>
</evidence>
<feature type="compositionally biased region" description="Polar residues" evidence="5">
    <location>
        <begin position="499"/>
        <end position="511"/>
    </location>
</feature>
<dbReference type="GO" id="GO:0005634">
    <property type="term" value="C:nucleus"/>
    <property type="evidence" value="ECO:0007669"/>
    <property type="project" value="TreeGrafter"/>
</dbReference>
<dbReference type="PANTHER" id="PTHR12400:SF21">
    <property type="entry name" value="KINASE"/>
    <property type="match status" value="1"/>
</dbReference>
<dbReference type="InterPro" id="IPR038286">
    <property type="entry name" value="IPK_sf"/>
</dbReference>
<evidence type="ECO:0000256" key="4">
    <source>
        <dbReference type="RuleBase" id="RU363090"/>
    </source>
</evidence>
<feature type="compositionally biased region" description="Polar residues" evidence="5">
    <location>
        <begin position="144"/>
        <end position="167"/>
    </location>
</feature>
<keyword evidence="7" id="KW-1185">Reference proteome</keyword>
<evidence type="ECO:0000313" key="7">
    <source>
        <dbReference type="Proteomes" id="UP000654370"/>
    </source>
</evidence>
<feature type="region of interest" description="Disordered" evidence="5">
    <location>
        <begin position="1"/>
        <end position="35"/>
    </location>
</feature>
<feature type="compositionally biased region" description="Low complexity" evidence="5">
    <location>
        <begin position="168"/>
        <end position="182"/>
    </location>
</feature>